<reference evidence="6" key="1">
    <citation type="submission" date="2025-08" db="UniProtKB">
        <authorList>
            <consortium name="RefSeq"/>
        </authorList>
    </citation>
    <scope>IDENTIFICATION</scope>
</reference>
<dbReference type="SMART" id="SM00952">
    <property type="entry name" value="RAP"/>
    <property type="match status" value="1"/>
</dbReference>
<dbReference type="GO" id="GO:0044528">
    <property type="term" value="P:regulation of mitochondrial mRNA stability"/>
    <property type="evidence" value="ECO:0007669"/>
    <property type="project" value="InterPro"/>
</dbReference>
<comment type="subcellular location">
    <subcellularLocation>
        <location evidence="1">Mitochondrion</location>
    </subcellularLocation>
</comment>
<dbReference type="Pfam" id="PF06743">
    <property type="entry name" value="FAST_1"/>
    <property type="match status" value="1"/>
</dbReference>
<feature type="signal peptide" evidence="3">
    <location>
        <begin position="1"/>
        <end position="20"/>
    </location>
</feature>
<dbReference type="InterPro" id="IPR013584">
    <property type="entry name" value="RAP"/>
</dbReference>
<evidence type="ECO:0000259" key="4">
    <source>
        <dbReference type="PROSITE" id="PS51286"/>
    </source>
</evidence>
<gene>
    <name evidence="6" type="primary">LOC115823483</name>
</gene>
<dbReference type="InParanoid" id="A0A6J2WD41"/>
<dbReference type="PANTHER" id="PTHR21228:SF9">
    <property type="entry name" value="FAST KINASE DOMAIN-CONTAINING PROTEIN 3, MITOCHONDRIAL"/>
    <property type="match status" value="1"/>
</dbReference>
<evidence type="ECO:0000256" key="2">
    <source>
        <dbReference type="ARBA" id="ARBA00023128"/>
    </source>
</evidence>
<dbReference type="OrthoDB" id="9985850at2759"/>
<dbReference type="Proteomes" id="UP000504632">
    <property type="component" value="Chromosome 10"/>
</dbReference>
<sequence length="494" mass="56499">MSHAPTSISIAGFATVLGLCADIGMHPQNPVLTQLKDSCIDKLSEEQVGVSHLCLLGEVACNLEGNSELLDRVLNSLWWKVNRDLTAVEASQMYIFLAHISDPSLCQDLLTKLNRQTETLALRLPASSVCDILHALAVLRQGKAFSLILKLNRRASHLLKHFSDTELIKLLKALIYLGQCDEALFASMEKHLPKRLLTADPELTSSLMEYCLYTRCRSEPIFEAVAESFVLNSESYSTSQIARQVVAMGRLNYLPGCAREMFKKLESVLSSRFAQFPPRALVDILHSCIHLERFPLNFMAKVFSPYFLQRLEVTQGECLDKNALAQLTQLNMSTLLECTYYQGPRLPYYYHVKKFASGDQLFETPMDSYLYRQIKGPLCKLLGGKDKFSTRAFTHNGYTIDVEISMDENGYVLPLTQWDQTHRRTALCLDGQDRFCTNTNHLLGKEATKRRHLHRLGYDVVQIPYYEFEKLETAEERMKYLQKKIFPTIFRFYR</sequence>
<dbReference type="GO" id="GO:0003723">
    <property type="term" value="F:RNA binding"/>
    <property type="evidence" value="ECO:0007669"/>
    <property type="project" value="TreeGrafter"/>
</dbReference>
<evidence type="ECO:0000256" key="3">
    <source>
        <dbReference type="SAM" id="SignalP"/>
    </source>
</evidence>
<dbReference type="GO" id="GO:0005759">
    <property type="term" value="C:mitochondrial matrix"/>
    <property type="evidence" value="ECO:0007669"/>
    <property type="project" value="TreeGrafter"/>
</dbReference>
<evidence type="ECO:0000256" key="1">
    <source>
        <dbReference type="ARBA" id="ARBA00004173"/>
    </source>
</evidence>
<dbReference type="GeneID" id="115823483"/>
<protein>
    <submittedName>
        <fullName evidence="6">FAST kinase domain-containing protein 3, mitochondrial-like</fullName>
    </submittedName>
</protein>
<organism evidence="5 6">
    <name type="scientific">Chanos chanos</name>
    <name type="common">Milkfish</name>
    <name type="synonym">Mugil chanos</name>
    <dbReference type="NCBI Taxonomy" id="29144"/>
    <lineage>
        <taxon>Eukaryota</taxon>
        <taxon>Metazoa</taxon>
        <taxon>Chordata</taxon>
        <taxon>Craniata</taxon>
        <taxon>Vertebrata</taxon>
        <taxon>Euteleostomi</taxon>
        <taxon>Actinopterygii</taxon>
        <taxon>Neopterygii</taxon>
        <taxon>Teleostei</taxon>
        <taxon>Ostariophysi</taxon>
        <taxon>Gonorynchiformes</taxon>
        <taxon>Chanidae</taxon>
        <taxon>Chanos</taxon>
    </lineage>
</organism>
<evidence type="ECO:0000313" key="6">
    <source>
        <dbReference type="RefSeq" id="XP_030643395.1"/>
    </source>
</evidence>
<dbReference type="Pfam" id="PF08373">
    <property type="entry name" value="RAP"/>
    <property type="match status" value="1"/>
</dbReference>
<evidence type="ECO:0000313" key="5">
    <source>
        <dbReference type="Proteomes" id="UP000504632"/>
    </source>
</evidence>
<dbReference type="PANTHER" id="PTHR21228">
    <property type="entry name" value="FAST LEU-RICH DOMAIN-CONTAINING"/>
    <property type="match status" value="1"/>
</dbReference>
<dbReference type="GO" id="GO:0000963">
    <property type="term" value="P:mitochondrial RNA processing"/>
    <property type="evidence" value="ECO:0007669"/>
    <property type="project" value="TreeGrafter"/>
</dbReference>
<feature type="chain" id="PRO_5026867216" evidence="3">
    <location>
        <begin position="21"/>
        <end position="494"/>
    </location>
</feature>
<name>A0A6J2WD41_CHACN</name>
<dbReference type="PROSITE" id="PS51286">
    <property type="entry name" value="RAP"/>
    <property type="match status" value="1"/>
</dbReference>
<dbReference type="InterPro" id="IPR050870">
    <property type="entry name" value="FAST_kinase"/>
</dbReference>
<keyword evidence="5" id="KW-1185">Reference proteome</keyword>
<keyword evidence="3" id="KW-0732">Signal</keyword>
<dbReference type="RefSeq" id="XP_030643395.1">
    <property type="nucleotide sequence ID" value="XM_030787535.1"/>
</dbReference>
<keyword evidence="2" id="KW-0496">Mitochondrion</keyword>
<dbReference type="InterPro" id="IPR010622">
    <property type="entry name" value="FAST_Leu-rich"/>
</dbReference>
<accession>A0A6J2WD41</accession>
<feature type="domain" description="RAP" evidence="4">
    <location>
        <begin position="425"/>
        <end position="483"/>
    </location>
</feature>
<dbReference type="GO" id="GO:0035770">
    <property type="term" value="C:ribonucleoprotein granule"/>
    <property type="evidence" value="ECO:0007669"/>
    <property type="project" value="TreeGrafter"/>
</dbReference>
<dbReference type="InterPro" id="IPR013579">
    <property type="entry name" value="FAST_2"/>
</dbReference>
<dbReference type="Pfam" id="PF08368">
    <property type="entry name" value="FAST_2"/>
    <property type="match status" value="1"/>
</dbReference>
<dbReference type="AlphaFoldDB" id="A0A6J2WD41"/>
<proteinExistence type="predicted"/>